<dbReference type="Gene3D" id="3.30.750.70">
    <property type="entry name" value="4-hydroxybutyrate coenzyme like domains"/>
    <property type="match status" value="1"/>
</dbReference>
<dbReference type="InterPro" id="IPR037171">
    <property type="entry name" value="NagB/RpiA_transferase-like"/>
</dbReference>
<dbReference type="InterPro" id="IPR026888">
    <property type="entry name" value="AcetylCoA_hyd_C"/>
</dbReference>
<evidence type="ECO:0000313" key="2">
    <source>
        <dbReference type="EMBL" id="GES07160.1"/>
    </source>
</evidence>
<sequence length="417" mass="43783">MTMTISAGDAARELMSGLAEPVVLAAMSPQLPETLVTALIREARASQRRLTLLIADLSGAWAFIDDAMSDVTAGTLRLVTVGGGIPRRLARHVDFIPNSLWDFDRLIRSGELGFDIFVERVGLTTDPGYVTHGDMIGFSDAALATRARVGFEVAHAFPYPGAGGVPLRRAAQVIAAAPLVARQPSAGPPDAVQRRIADHVAALVPDGATLQLGLGMIPNAVIHALSVKSHLGVHSGILPGELQALLATGAVTGSRKGRDRGRHVATGILGGDPRGWGADVLLRPVTETHDPQRLRELDSLWAINSAFEIDLAGQVNAEYVHGSRVANGGGQTDFMRAAHANPGGAAVLALPARSRSGVSRIVRYLPAGHTVTTSGSDVDFVVTEHGTADLRGRSADERARALIGIAHPDDRAGLRAR</sequence>
<dbReference type="GO" id="GO:0008775">
    <property type="term" value="F:acetate CoA-transferase activity"/>
    <property type="evidence" value="ECO:0007669"/>
    <property type="project" value="InterPro"/>
</dbReference>
<name>A0A5M3WFW6_9ACTN</name>
<dbReference type="AlphaFoldDB" id="A0A5M3WFW6"/>
<organism evidence="2 3">
    <name type="scientific">Acrocarpospora macrocephala</name>
    <dbReference type="NCBI Taxonomy" id="150177"/>
    <lineage>
        <taxon>Bacteria</taxon>
        <taxon>Bacillati</taxon>
        <taxon>Actinomycetota</taxon>
        <taxon>Actinomycetes</taxon>
        <taxon>Streptosporangiales</taxon>
        <taxon>Streptosporangiaceae</taxon>
        <taxon>Acrocarpospora</taxon>
    </lineage>
</organism>
<comment type="caution">
    <text evidence="2">The sequence shown here is derived from an EMBL/GenBank/DDBJ whole genome shotgun (WGS) entry which is preliminary data.</text>
</comment>
<protein>
    <submittedName>
        <fullName evidence="2">Acetyl-CoA hydrolase</fullName>
    </submittedName>
</protein>
<dbReference type="Gene3D" id="3.40.1080.10">
    <property type="entry name" value="Glutaconate Coenzyme A-transferase"/>
    <property type="match status" value="1"/>
</dbReference>
<dbReference type="PANTHER" id="PTHR21432">
    <property type="entry name" value="ACETYL-COA HYDROLASE-RELATED"/>
    <property type="match status" value="1"/>
</dbReference>
<evidence type="ECO:0000259" key="1">
    <source>
        <dbReference type="Pfam" id="PF13336"/>
    </source>
</evidence>
<accession>A0A5M3WFW6</accession>
<keyword evidence="3" id="KW-1185">Reference proteome</keyword>
<reference evidence="2 3" key="1">
    <citation type="submission" date="2019-10" db="EMBL/GenBank/DDBJ databases">
        <title>Whole genome shotgun sequence of Acrocarpospora macrocephala NBRC 16266.</title>
        <authorList>
            <person name="Ichikawa N."/>
            <person name="Kimura A."/>
            <person name="Kitahashi Y."/>
            <person name="Komaki H."/>
            <person name="Oguchi A."/>
        </authorList>
    </citation>
    <scope>NUCLEOTIDE SEQUENCE [LARGE SCALE GENOMIC DNA]</scope>
    <source>
        <strain evidence="2 3">NBRC 16266</strain>
    </source>
</reference>
<dbReference type="InterPro" id="IPR038460">
    <property type="entry name" value="AcetylCoA_hyd_C_sf"/>
</dbReference>
<dbReference type="Proteomes" id="UP000331127">
    <property type="component" value="Unassembled WGS sequence"/>
</dbReference>
<evidence type="ECO:0000313" key="3">
    <source>
        <dbReference type="Proteomes" id="UP000331127"/>
    </source>
</evidence>
<dbReference type="OrthoDB" id="9801795at2"/>
<dbReference type="SUPFAM" id="SSF100950">
    <property type="entry name" value="NagB/RpiA/CoA transferase-like"/>
    <property type="match status" value="2"/>
</dbReference>
<dbReference type="Gene3D" id="3.40.1080.20">
    <property type="entry name" value="Acetyl-CoA hydrolase/transferase C-terminal domain"/>
    <property type="match status" value="1"/>
</dbReference>
<dbReference type="EMBL" id="BLAE01000005">
    <property type="protein sequence ID" value="GES07160.1"/>
    <property type="molecule type" value="Genomic_DNA"/>
</dbReference>
<dbReference type="GO" id="GO:0016787">
    <property type="term" value="F:hydrolase activity"/>
    <property type="evidence" value="ECO:0007669"/>
    <property type="project" value="UniProtKB-KW"/>
</dbReference>
<feature type="domain" description="Acetyl-CoA hydrolase/transferase C-terminal" evidence="1">
    <location>
        <begin position="279"/>
        <end position="415"/>
    </location>
</feature>
<gene>
    <name evidence="2" type="ORF">Amac_007550</name>
</gene>
<proteinExistence type="predicted"/>
<keyword evidence="2" id="KW-0378">Hydrolase</keyword>
<dbReference type="GO" id="GO:0006083">
    <property type="term" value="P:acetate metabolic process"/>
    <property type="evidence" value="ECO:0007669"/>
    <property type="project" value="InterPro"/>
</dbReference>
<dbReference type="InterPro" id="IPR046433">
    <property type="entry name" value="ActCoA_hydro"/>
</dbReference>
<dbReference type="Pfam" id="PF13336">
    <property type="entry name" value="AcetylCoA_hyd_C"/>
    <property type="match status" value="1"/>
</dbReference>
<dbReference type="PANTHER" id="PTHR21432:SF20">
    <property type="entry name" value="ACETYL-COA HYDROLASE"/>
    <property type="match status" value="1"/>
</dbReference>